<evidence type="ECO:0000313" key="1">
    <source>
        <dbReference type="EMBL" id="QJW34880.1"/>
    </source>
</evidence>
<organism evidence="1 2">
    <name type="scientific">Cellulosimicrobium protaetiae</name>
    <dbReference type="NCBI Taxonomy" id="2587808"/>
    <lineage>
        <taxon>Bacteria</taxon>
        <taxon>Bacillati</taxon>
        <taxon>Actinomycetota</taxon>
        <taxon>Actinomycetes</taxon>
        <taxon>Micrococcales</taxon>
        <taxon>Promicromonosporaceae</taxon>
        <taxon>Cellulosimicrobium</taxon>
    </lineage>
</organism>
<reference evidence="2" key="1">
    <citation type="journal article" date="2022" name="Int. J. Syst. Evol. Microbiol.">
        <title>Cellulosimicrobium protaetiae sp. nov., isolated from the gut of the larva of Protaetia brevitarsis seulensis.</title>
        <authorList>
            <person name="Le Han H."/>
            <person name="Nguyen T.T.H."/>
            <person name="Li Z."/>
            <person name="Shin N.R."/>
            <person name="Kim S.G."/>
        </authorList>
    </citation>
    <scope>NUCLEOTIDE SEQUENCE [LARGE SCALE GENOMIC DNA]</scope>
    <source>
        <strain evidence="2">BI34</strain>
    </source>
</reference>
<accession>A0A6M5U9G0</accession>
<keyword evidence="2" id="KW-1185">Reference proteome</keyword>
<dbReference type="Proteomes" id="UP000451354">
    <property type="component" value="Chromosome"/>
</dbReference>
<sequence>MTAFQHDVGNAGVSRALAPTAGAVVQRAVTVAEVKTLPEDVQRAIVLDFPRVLSEVLGRTVPAREVLDAAKDLATVETDARHYLQLEGQIRDAAAELDRQRRDPDAYRRAVEVELLRDLAGVSWLPQSARGRLVTALVGRVRVVGSAEFARLRLAEWLAIPGVQVTDTRTLQIVMGSWRALAFAERYGAPRHLNLRAGVVQPHHAIHEALHILSGAGWDKHVGDGDARGWPGLVEGATELVTTLVLMALKKEKSGEFYAKNVTEIREVMAWTGIDAPGLVDYYFRDASDFRTAARIDEVVPEEILGRTGGVGRKKVGASSKETTQ</sequence>
<proteinExistence type="predicted"/>
<evidence type="ECO:0000313" key="2">
    <source>
        <dbReference type="Proteomes" id="UP000451354"/>
    </source>
</evidence>
<dbReference type="AlphaFoldDB" id="A0A6M5U9G0"/>
<dbReference type="KEGG" id="cprt:FIC82_000360"/>
<name>A0A6M5U9G0_9MICO</name>
<dbReference type="EMBL" id="CP052757">
    <property type="protein sequence ID" value="QJW34880.1"/>
    <property type="molecule type" value="Genomic_DNA"/>
</dbReference>
<protein>
    <submittedName>
        <fullName evidence="1">Uncharacterized protein</fullName>
    </submittedName>
</protein>
<dbReference type="RefSeq" id="WP_154797126.1">
    <property type="nucleotide sequence ID" value="NZ_CP052757.1"/>
</dbReference>
<gene>
    <name evidence="1" type="ORF">FIC82_000360</name>
</gene>